<reference evidence="2" key="1">
    <citation type="submission" date="2023-08" db="EMBL/GenBank/DDBJ databases">
        <title>Complete genome sequence of Mycoplasma seminis 2200.</title>
        <authorList>
            <person name="Spergser J."/>
        </authorList>
    </citation>
    <scope>NUCLEOTIDE SEQUENCE [LARGE SCALE GENOMIC DNA]</scope>
    <source>
        <strain evidence="2">2200</strain>
    </source>
</reference>
<feature type="transmembrane region" description="Helical" evidence="1">
    <location>
        <begin position="156"/>
        <end position="175"/>
    </location>
</feature>
<evidence type="ECO:0000256" key="1">
    <source>
        <dbReference type="SAM" id="Phobius"/>
    </source>
</evidence>
<keyword evidence="1" id="KW-1133">Transmembrane helix</keyword>
<evidence type="ECO:0008006" key="4">
    <source>
        <dbReference type="Google" id="ProtNLM"/>
    </source>
</evidence>
<keyword evidence="1" id="KW-0812">Transmembrane</keyword>
<sequence>MDNVKQYVIWTLQNENIESLFNLYTIKFNPNNFLKITNNFDTEKSILFTNTKSNQSFKFTFELFEFEAIIENIIPIIVNEAYRVAKQLSDEPIDEDIETVDKVEKLIELRISSFYSYILYDDSYKDFLKYDVIFLTSYIIEGFIKRHLLTNGNKRLIYALLNVMLLIFSSLYIKWSFQDDSIYKTEKNYERFKYDKIYTNEIIKWVELSHLNDPENAFRLTEVIIDFIFNNCLLKF</sequence>
<evidence type="ECO:0000313" key="3">
    <source>
        <dbReference type="Proteomes" id="UP001237011"/>
    </source>
</evidence>
<keyword evidence="1" id="KW-0472">Membrane</keyword>
<gene>
    <name evidence="2" type="ORF">Q8852_02370</name>
</gene>
<accession>A0ABY9H9A7</accession>
<proteinExistence type="predicted"/>
<dbReference type="EMBL" id="CP132191">
    <property type="protein sequence ID" value="WLP85148.1"/>
    <property type="molecule type" value="Genomic_DNA"/>
</dbReference>
<dbReference type="Proteomes" id="UP001237011">
    <property type="component" value="Chromosome"/>
</dbReference>
<organism evidence="2 3">
    <name type="scientific">Mycoplasma seminis</name>
    <dbReference type="NCBI Taxonomy" id="512749"/>
    <lineage>
        <taxon>Bacteria</taxon>
        <taxon>Bacillati</taxon>
        <taxon>Mycoplasmatota</taxon>
        <taxon>Mollicutes</taxon>
        <taxon>Mycoplasmataceae</taxon>
        <taxon>Mycoplasma</taxon>
    </lineage>
</organism>
<keyword evidence="3" id="KW-1185">Reference proteome</keyword>
<evidence type="ECO:0000313" key="2">
    <source>
        <dbReference type="EMBL" id="WLP85148.1"/>
    </source>
</evidence>
<protein>
    <recommendedName>
        <fullName evidence="4">Fido domain-containing protein</fullName>
    </recommendedName>
</protein>
<name>A0ABY9H9A7_9MOLU</name>
<dbReference type="RefSeq" id="WP_305937587.1">
    <property type="nucleotide sequence ID" value="NZ_CP132191.1"/>
</dbReference>